<dbReference type="OMA" id="YNECHIP"/>
<dbReference type="AlphaFoldDB" id="A0A415IVT9"/>
<feature type="coiled-coil region" evidence="2">
    <location>
        <begin position="148"/>
        <end position="193"/>
    </location>
</feature>
<dbReference type="InterPro" id="IPR006829">
    <property type="entry name" value="LXG_dom"/>
</dbReference>
<sequence>MKTLDVQAFQTGLDKTLTELKNQTDEISKVKQSIKGLTSLDDALKGAGGEAIRSFYEECHTTFLLFYESFISDYKGLLEKTKSALHSLEPNQNGFISQSFLENELHDGVSQAESLTGRLTSKANQTMATVSHIVDLPDLDDSAVNENAKKAQRQISETLEKLHTFDREQTNALKAAREDLDTMKQYIQQLEKMYTGPKIEISEYKSGSILKPQNDSTISQAPGGLQNDLQNPGETPMEKMLGRLEEKAAETLTNPDTQDKEKTNIAHEILSYFETFGEPLDVGDKALLGYHAANATASIAWTRKLKIYYQGGKPTKWQRFKGEYKFQVMSHRSWTSQGDHSSKVARTIKNISDSNPSNPLLKKAQKFVASYDSPSMMFKHAVGFPKNQHSFIDGKEFRKRAALRTKAGAVDIMESTAKAKGFTALERGVPIVGTAVTFASNLTEYTDPENSDKSFAEKTGRFAAGVGTDIFAVSTGVEIGATIGSVGGPVGVIVGGAIGGVAGAIASSSYGDAIKDAGEKVAGSIEKGIKNSFESVKSWFK</sequence>
<organism evidence="6 7">
    <name type="scientific">Bacillus licheniformis</name>
    <dbReference type="NCBI Taxonomy" id="1402"/>
    <lineage>
        <taxon>Bacteria</taxon>
        <taxon>Bacillati</taxon>
        <taxon>Bacillota</taxon>
        <taxon>Bacilli</taxon>
        <taxon>Bacillales</taxon>
        <taxon>Bacillaceae</taxon>
        <taxon>Bacillus</taxon>
    </lineage>
</organism>
<evidence type="ECO:0000259" key="4">
    <source>
        <dbReference type="PROSITE" id="PS51756"/>
    </source>
</evidence>
<name>A0A415IVT9_BACLI</name>
<evidence type="ECO:0000313" key="8">
    <source>
        <dbReference type="Proteomes" id="UP000595038"/>
    </source>
</evidence>
<dbReference type="EMBL" id="NILC01000016">
    <property type="protein sequence ID" value="TWL30077.1"/>
    <property type="molecule type" value="Genomic_DNA"/>
</dbReference>
<protein>
    <submittedName>
        <fullName evidence="5">LXG domain-containing protein</fullName>
    </submittedName>
    <submittedName>
        <fullName evidence="6">Ribonuclease YxiD</fullName>
    </submittedName>
</protein>
<feature type="compositionally biased region" description="Polar residues" evidence="3">
    <location>
        <begin position="211"/>
        <end position="220"/>
    </location>
</feature>
<comment type="similarity">
    <text evidence="1">In the N-terminal section; belongs to the LXG family.</text>
</comment>
<evidence type="ECO:0000313" key="5">
    <source>
        <dbReference type="EMBL" id="QPR72945.1"/>
    </source>
</evidence>
<feature type="domain" description="LXG" evidence="4">
    <location>
        <begin position="1"/>
        <end position="235"/>
    </location>
</feature>
<evidence type="ECO:0000313" key="7">
    <source>
        <dbReference type="Proteomes" id="UP000435910"/>
    </source>
</evidence>
<dbReference type="EMBL" id="CP065647">
    <property type="protein sequence ID" value="QPR72945.1"/>
    <property type="molecule type" value="Genomic_DNA"/>
</dbReference>
<reference evidence="5 8" key="2">
    <citation type="submission" date="2020-12" db="EMBL/GenBank/DDBJ databases">
        <title>FDA dAtabase for Regulatory Grade micrObial Sequences (FDA-ARGOS): Supporting development and validation of Infectious Disease Dx tests.</title>
        <authorList>
            <person name="Nelson B."/>
            <person name="Plummer A."/>
            <person name="Tallon L."/>
            <person name="Sadzewicz L."/>
            <person name="Zhao X."/>
            <person name="Boylan J."/>
            <person name="Ott S."/>
            <person name="Bowen H."/>
            <person name="Vavikolanu K."/>
            <person name="Mehta A."/>
            <person name="Aluvathingal J."/>
            <person name="Nadendla S."/>
            <person name="Myers T."/>
            <person name="Yan Y."/>
            <person name="Sichtig H."/>
        </authorList>
    </citation>
    <scope>NUCLEOTIDE SEQUENCE [LARGE SCALE GENOMIC DNA]</scope>
    <source>
        <strain evidence="5 8">FDAARGOS_923</strain>
    </source>
</reference>
<accession>A0A415IVT9</accession>
<dbReference type="Proteomes" id="UP000435910">
    <property type="component" value="Unassembled WGS sequence"/>
</dbReference>
<dbReference type="Proteomes" id="UP000595038">
    <property type="component" value="Chromosome"/>
</dbReference>
<reference evidence="6 7" key="1">
    <citation type="submission" date="2019-06" db="EMBL/GenBank/DDBJ databases">
        <title>Genome sequence analysis of &gt;100 Bacillus licheniformis strains suggests intrinsic resistance to this species.</title>
        <authorList>
            <person name="Wels M."/>
            <person name="Siezen R.J."/>
            <person name="Johansen E."/>
            <person name="Stuer-Lauridsen B."/>
            <person name="Bjerre K."/>
            <person name="Nielsen B.K.K."/>
        </authorList>
    </citation>
    <scope>NUCLEOTIDE SEQUENCE [LARGE SCALE GENOMIC DNA]</scope>
    <source>
        <strain evidence="6 7">BAC-16736</strain>
    </source>
</reference>
<keyword evidence="2" id="KW-0175">Coiled coil</keyword>
<dbReference type="GeneID" id="92858603"/>
<dbReference type="PROSITE" id="PS51756">
    <property type="entry name" value="LXG"/>
    <property type="match status" value="1"/>
</dbReference>
<proteinExistence type="inferred from homology"/>
<evidence type="ECO:0000256" key="1">
    <source>
        <dbReference type="ARBA" id="ARBA00034117"/>
    </source>
</evidence>
<evidence type="ECO:0000256" key="2">
    <source>
        <dbReference type="SAM" id="Coils"/>
    </source>
</evidence>
<evidence type="ECO:0000313" key="6">
    <source>
        <dbReference type="EMBL" id="TWL30077.1"/>
    </source>
</evidence>
<feature type="region of interest" description="Disordered" evidence="3">
    <location>
        <begin position="210"/>
        <end position="236"/>
    </location>
</feature>
<dbReference type="Pfam" id="PF04740">
    <property type="entry name" value="LXG"/>
    <property type="match status" value="1"/>
</dbReference>
<evidence type="ECO:0000256" key="3">
    <source>
        <dbReference type="SAM" id="MobiDB-lite"/>
    </source>
</evidence>
<gene>
    <name evidence="6" type="ORF">CHCC16736_3627</name>
    <name evidence="5" type="ORF">I6G80_01050</name>
</gene>
<dbReference type="RefSeq" id="WP_003178891.1">
    <property type="nucleotide sequence ID" value="NZ_BEXU01000001.1"/>
</dbReference>